<dbReference type="EnsemblPlants" id="QL04p032340:mrna">
    <property type="protein sequence ID" value="QL04p032340:mrna"/>
    <property type="gene ID" value="QL04p032340"/>
</dbReference>
<name>A0A7N2LFA7_QUELO</name>
<evidence type="ECO:0000313" key="2">
    <source>
        <dbReference type="EnsemblPlants" id="QL04p032340:mrna"/>
    </source>
</evidence>
<feature type="region of interest" description="Disordered" evidence="1">
    <location>
        <begin position="109"/>
        <end position="131"/>
    </location>
</feature>
<protein>
    <submittedName>
        <fullName evidence="2">Uncharacterized protein</fullName>
    </submittedName>
</protein>
<dbReference type="Pfam" id="PF03140">
    <property type="entry name" value="DUF247"/>
    <property type="match status" value="1"/>
</dbReference>
<dbReference type="InterPro" id="IPR004158">
    <property type="entry name" value="DUF247_pln"/>
</dbReference>
<dbReference type="PANTHER" id="PTHR31170:SF9">
    <property type="entry name" value="PROTEIN, PUTATIVE (DUF247)-RELATED"/>
    <property type="match status" value="1"/>
</dbReference>
<evidence type="ECO:0000256" key="1">
    <source>
        <dbReference type="SAM" id="MobiDB-lite"/>
    </source>
</evidence>
<keyword evidence="3" id="KW-1185">Reference proteome</keyword>
<dbReference type="Gramene" id="QL04p032340:mrna">
    <property type="protein sequence ID" value="QL04p032340:mrna"/>
    <property type="gene ID" value="QL04p032340"/>
</dbReference>
<accession>A0A7N2LFA7</accession>
<dbReference type="AlphaFoldDB" id="A0A7N2LFA7"/>
<feature type="compositionally biased region" description="Basic residues" evidence="1">
    <location>
        <begin position="112"/>
        <end position="131"/>
    </location>
</feature>
<dbReference type="InParanoid" id="A0A7N2LFA7"/>
<dbReference type="EMBL" id="LRBV02000004">
    <property type="status" value="NOT_ANNOTATED_CDS"/>
    <property type="molecule type" value="Genomic_DNA"/>
</dbReference>
<organism evidence="2 3">
    <name type="scientific">Quercus lobata</name>
    <name type="common">Valley oak</name>
    <dbReference type="NCBI Taxonomy" id="97700"/>
    <lineage>
        <taxon>Eukaryota</taxon>
        <taxon>Viridiplantae</taxon>
        <taxon>Streptophyta</taxon>
        <taxon>Embryophyta</taxon>
        <taxon>Tracheophyta</taxon>
        <taxon>Spermatophyta</taxon>
        <taxon>Magnoliopsida</taxon>
        <taxon>eudicotyledons</taxon>
        <taxon>Gunneridae</taxon>
        <taxon>Pentapetalae</taxon>
        <taxon>rosids</taxon>
        <taxon>fabids</taxon>
        <taxon>Fagales</taxon>
        <taxon>Fagaceae</taxon>
        <taxon>Quercus</taxon>
    </lineage>
</organism>
<reference evidence="2 3" key="1">
    <citation type="journal article" date="2016" name="G3 (Bethesda)">
        <title>First Draft Assembly and Annotation of the Genome of a California Endemic Oak Quercus lobata Nee (Fagaceae).</title>
        <authorList>
            <person name="Sork V.L."/>
            <person name="Fitz-Gibbon S.T."/>
            <person name="Puiu D."/>
            <person name="Crepeau M."/>
            <person name="Gugger P.F."/>
            <person name="Sherman R."/>
            <person name="Stevens K."/>
            <person name="Langley C.H."/>
            <person name="Pellegrini M."/>
            <person name="Salzberg S.L."/>
        </authorList>
    </citation>
    <scope>NUCLEOTIDE SEQUENCE [LARGE SCALE GENOMIC DNA]</scope>
    <source>
        <strain evidence="2 3">cv. SW786</strain>
    </source>
</reference>
<dbReference type="PANTHER" id="PTHR31170">
    <property type="entry name" value="BNAC04G53230D PROTEIN"/>
    <property type="match status" value="1"/>
</dbReference>
<dbReference type="Proteomes" id="UP000594261">
    <property type="component" value="Chromosome 4"/>
</dbReference>
<evidence type="ECO:0000313" key="3">
    <source>
        <dbReference type="Proteomes" id="UP000594261"/>
    </source>
</evidence>
<sequence length="131" mass="15605">MELMKPCIEVEIEECDDIIVDVPLALDLDPDEQPDCCIYRVPEKLHKVNKDAYTPMLISIGPFHHHEKKLKKMEQLKLRYFKEALYRTKKDQKDLAKYIVENEYGETEKKTIKNQKTQKKLIMSKRRRNLG</sequence>
<reference evidence="2" key="2">
    <citation type="submission" date="2021-01" db="UniProtKB">
        <authorList>
            <consortium name="EnsemblPlants"/>
        </authorList>
    </citation>
    <scope>IDENTIFICATION</scope>
</reference>
<proteinExistence type="predicted"/>